<reference evidence="10 11" key="1">
    <citation type="submission" date="2024-03" db="EMBL/GenBank/DDBJ databases">
        <title>Novel species of the genus Variovorax.</title>
        <authorList>
            <person name="Liu Q."/>
            <person name="Xin Y.-H."/>
        </authorList>
    </citation>
    <scope>NUCLEOTIDE SEQUENCE [LARGE SCALE GENOMIC DNA]</scope>
    <source>
        <strain evidence="10 11">KACC 18901</strain>
    </source>
</reference>
<comment type="function">
    <text evidence="8">Toxic component of a toxin-antitoxin (TA) system. An RNase.</text>
</comment>
<dbReference type="Pfam" id="PF01850">
    <property type="entry name" value="PIN"/>
    <property type="match status" value="1"/>
</dbReference>
<dbReference type="InterPro" id="IPR050556">
    <property type="entry name" value="Type_II_TA_system_RNase"/>
</dbReference>
<gene>
    <name evidence="8" type="primary">vapC</name>
    <name evidence="10" type="ORF">WKW79_17190</name>
</gene>
<dbReference type="InterPro" id="IPR022907">
    <property type="entry name" value="VapC_family"/>
</dbReference>
<dbReference type="HAMAP" id="MF_00265">
    <property type="entry name" value="VapC_Nob1"/>
    <property type="match status" value="1"/>
</dbReference>
<protein>
    <recommendedName>
        <fullName evidence="8">Ribonuclease VapC</fullName>
        <shortName evidence="8">RNase VapC</shortName>
        <ecNumber evidence="8">3.1.-.-</ecNumber>
    </recommendedName>
    <alternativeName>
        <fullName evidence="8">Toxin VapC</fullName>
    </alternativeName>
</protein>
<keyword evidence="5 8" id="KW-0378">Hydrolase</keyword>
<evidence type="ECO:0000259" key="9">
    <source>
        <dbReference type="Pfam" id="PF01850"/>
    </source>
</evidence>
<keyword evidence="2 8" id="KW-1277">Toxin-antitoxin system</keyword>
<evidence type="ECO:0000256" key="6">
    <source>
        <dbReference type="ARBA" id="ARBA00022842"/>
    </source>
</evidence>
<evidence type="ECO:0000256" key="7">
    <source>
        <dbReference type="ARBA" id="ARBA00038093"/>
    </source>
</evidence>
<accession>A0ABU8X9D5</accession>
<evidence type="ECO:0000256" key="2">
    <source>
        <dbReference type="ARBA" id="ARBA00022649"/>
    </source>
</evidence>
<dbReference type="EC" id="3.1.-.-" evidence="8"/>
<evidence type="ECO:0000256" key="3">
    <source>
        <dbReference type="ARBA" id="ARBA00022722"/>
    </source>
</evidence>
<dbReference type="PANTHER" id="PTHR33653">
    <property type="entry name" value="RIBONUCLEASE VAPC2"/>
    <property type="match status" value="1"/>
</dbReference>
<keyword evidence="11" id="KW-1185">Reference proteome</keyword>
<dbReference type="EMBL" id="JBBKZS010000006">
    <property type="protein sequence ID" value="MEJ8856319.1"/>
    <property type="molecule type" value="Genomic_DNA"/>
</dbReference>
<dbReference type="CDD" id="cd18731">
    <property type="entry name" value="PIN_NgFitB-like"/>
    <property type="match status" value="1"/>
</dbReference>
<comment type="caution">
    <text evidence="10">The sequence shown here is derived from an EMBL/GenBank/DDBJ whole genome shotgun (WGS) entry which is preliminary data.</text>
</comment>
<keyword evidence="6 8" id="KW-0460">Magnesium</keyword>
<dbReference type="SUPFAM" id="SSF88723">
    <property type="entry name" value="PIN domain-like"/>
    <property type="match status" value="1"/>
</dbReference>
<dbReference type="PANTHER" id="PTHR33653:SF1">
    <property type="entry name" value="RIBONUCLEASE VAPC2"/>
    <property type="match status" value="1"/>
</dbReference>
<dbReference type="Proteomes" id="UP001367030">
    <property type="component" value="Unassembled WGS sequence"/>
</dbReference>
<evidence type="ECO:0000256" key="8">
    <source>
        <dbReference type="HAMAP-Rule" id="MF_00265"/>
    </source>
</evidence>
<comment type="cofactor">
    <cofactor evidence="1 8">
        <name>Mg(2+)</name>
        <dbReference type="ChEBI" id="CHEBI:18420"/>
    </cofactor>
</comment>
<dbReference type="InterPro" id="IPR002716">
    <property type="entry name" value="PIN_dom"/>
</dbReference>
<keyword evidence="8" id="KW-0800">Toxin</keyword>
<feature type="binding site" evidence="8">
    <location>
        <position position="5"/>
    </location>
    <ligand>
        <name>Mg(2+)</name>
        <dbReference type="ChEBI" id="CHEBI:18420"/>
    </ligand>
</feature>
<organism evidence="10 11">
    <name type="scientific">Variovorax robiniae</name>
    <dbReference type="NCBI Taxonomy" id="1836199"/>
    <lineage>
        <taxon>Bacteria</taxon>
        <taxon>Pseudomonadati</taxon>
        <taxon>Pseudomonadota</taxon>
        <taxon>Betaproteobacteria</taxon>
        <taxon>Burkholderiales</taxon>
        <taxon>Comamonadaceae</taxon>
        <taxon>Variovorax</taxon>
    </lineage>
</organism>
<feature type="binding site" evidence="8">
    <location>
        <position position="104"/>
    </location>
    <ligand>
        <name>Mg(2+)</name>
        <dbReference type="ChEBI" id="CHEBI:18420"/>
    </ligand>
</feature>
<evidence type="ECO:0000313" key="10">
    <source>
        <dbReference type="EMBL" id="MEJ8856319.1"/>
    </source>
</evidence>
<evidence type="ECO:0000256" key="1">
    <source>
        <dbReference type="ARBA" id="ARBA00001946"/>
    </source>
</evidence>
<dbReference type="Gene3D" id="3.40.50.1010">
    <property type="entry name" value="5'-nuclease"/>
    <property type="match status" value="1"/>
</dbReference>
<sequence length="139" mass="15064">MILLDTNVLSEVNKRTPESQVRAWVDAQLPGSLFISAITVMEVMDGIGRLTPGGKSRAELDAIMSGAIQLYDGRILPFDYTAAVGYAQIMERTRRAGYNVGTPDAMIAAIAAVRGFAVATRDEAAFRAMDARVINPWTD</sequence>
<evidence type="ECO:0000313" key="11">
    <source>
        <dbReference type="Proteomes" id="UP001367030"/>
    </source>
</evidence>
<proteinExistence type="inferred from homology"/>
<comment type="similarity">
    <text evidence="7 8">Belongs to the PINc/VapC protein family.</text>
</comment>
<dbReference type="InterPro" id="IPR029060">
    <property type="entry name" value="PIN-like_dom_sf"/>
</dbReference>
<keyword evidence="3 8" id="KW-0540">Nuclease</keyword>
<feature type="domain" description="PIN" evidence="9">
    <location>
        <begin position="2"/>
        <end position="130"/>
    </location>
</feature>
<evidence type="ECO:0000256" key="5">
    <source>
        <dbReference type="ARBA" id="ARBA00022801"/>
    </source>
</evidence>
<name>A0ABU8X9D5_9BURK</name>
<dbReference type="RefSeq" id="WP_340336384.1">
    <property type="nucleotide sequence ID" value="NZ_JBBKZS010000006.1"/>
</dbReference>
<keyword evidence="4 8" id="KW-0479">Metal-binding</keyword>
<evidence type="ECO:0000256" key="4">
    <source>
        <dbReference type="ARBA" id="ARBA00022723"/>
    </source>
</evidence>